<dbReference type="InterPro" id="IPR018151">
    <property type="entry name" value="TF_GreA/GreB_CS"/>
</dbReference>
<evidence type="ECO:0000256" key="7">
    <source>
        <dbReference type="ARBA" id="ARBA00030776"/>
    </source>
</evidence>
<evidence type="ECO:0000256" key="4">
    <source>
        <dbReference type="ARBA" id="ARBA00023125"/>
    </source>
</evidence>
<keyword evidence="5 8" id="KW-0804">Transcription</keyword>
<dbReference type="InterPro" id="IPR023459">
    <property type="entry name" value="Tscrpt_elong_fac_GreA/B_fam"/>
</dbReference>
<comment type="function">
    <text evidence="6 8 9">Necessary for efficient RNA polymerase transcription elongation past template-encoded arresting sites. The arresting sites in DNA have the property of trapping a certain fraction of elongating RNA polymerases that pass through, resulting in locked ternary complexes. Cleavage of the nascent transcript by cleavage factors such as GreA or GreB allows the resumption of elongation from the new 3'terminus. GreA releases sequences of 2 to 3 nucleotides.</text>
</comment>
<dbReference type="PANTHER" id="PTHR30437:SF4">
    <property type="entry name" value="TRANSCRIPTION ELONGATION FACTOR GREA"/>
    <property type="match status" value="1"/>
</dbReference>
<dbReference type="GO" id="GO:0003677">
    <property type="term" value="F:DNA binding"/>
    <property type="evidence" value="ECO:0007669"/>
    <property type="project" value="UniProtKB-UniRule"/>
</dbReference>
<dbReference type="EMBL" id="LBUX01000020">
    <property type="protein sequence ID" value="KKQ73918.1"/>
    <property type="molecule type" value="Genomic_DNA"/>
</dbReference>
<protein>
    <recommendedName>
        <fullName evidence="2 8">Transcription elongation factor GreA</fullName>
    </recommendedName>
    <alternativeName>
        <fullName evidence="7 8">Transcript cleavage factor GreA</fullName>
    </alternativeName>
</protein>
<dbReference type="NCBIfam" id="NF001263">
    <property type="entry name" value="PRK00226.1-4"/>
    <property type="match status" value="1"/>
</dbReference>
<dbReference type="Gene3D" id="1.10.287.180">
    <property type="entry name" value="Transcription elongation factor, GreA/GreB, N-terminal domain"/>
    <property type="match status" value="1"/>
</dbReference>
<dbReference type="InterPro" id="IPR036805">
    <property type="entry name" value="Tscrpt_elong_fac_GreA/B_N_sf"/>
</dbReference>
<reference evidence="12 13" key="1">
    <citation type="journal article" date="2015" name="Nature">
        <title>rRNA introns, odd ribosomes, and small enigmatic genomes across a large radiation of phyla.</title>
        <authorList>
            <person name="Brown C.T."/>
            <person name="Hug L.A."/>
            <person name="Thomas B.C."/>
            <person name="Sharon I."/>
            <person name="Castelle C.J."/>
            <person name="Singh A."/>
            <person name="Wilkins M.J."/>
            <person name="Williams K.H."/>
            <person name="Banfield J.F."/>
        </authorList>
    </citation>
    <scope>NUCLEOTIDE SEQUENCE [LARGE SCALE GENOMIC DNA]</scope>
</reference>
<evidence type="ECO:0000256" key="3">
    <source>
        <dbReference type="ARBA" id="ARBA00023015"/>
    </source>
</evidence>
<dbReference type="Gene3D" id="3.10.50.30">
    <property type="entry name" value="Transcription elongation factor, GreA/GreB, C-terminal domain"/>
    <property type="match status" value="1"/>
</dbReference>
<dbReference type="FunFam" id="3.10.50.30:FF:000001">
    <property type="entry name" value="Transcription elongation factor GreA"/>
    <property type="match status" value="1"/>
</dbReference>
<evidence type="ECO:0000259" key="11">
    <source>
        <dbReference type="Pfam" id="PF03449"/>
    </source>
</evidence>
<dbReference type="InterPro" id="IPR028624">
    <property type="entry name" value="Tscrpt_elong_fac_GreA/B"/>
</dbReference>
<dbReference type="Pfam" id="PF03449">
    <property type="entry name" value="GreA_GreB_N"/>
    <property type="match status" value="1"/>
</dbReference>
<keyword evidence="3 8" id="KW-0805">Transcription regulation</keyword>
<dbReference type="FunFam" id="1.10.287.180:FF:000001">
    <property type="entry name" value="Transcription elongation factor GreA"/>
    <property type="match status" value="1"/>
</dbReference>
<dbReference type="GO" id="GO:0032784">
    <property type="term" value="P:regulation of DNA-templated transcription elongation"/>
    <property type="evidence" value="ECO:0007669"/>
    <property type="project" value="UniProtKB-UniRule"/>
</dbReference>
<proteinExistence type="inferred from homology"/>
<name>A0A0G0K2H0_9BACT</name>
<dbReference type="GO" id="GO:0070063">
    <property type="term" value="F:RNA polymerase binding"/>
    <property type="evidence" value="ECO:0007669"/>
    <property type="project" value="InterPro"/>
</dbReference>
<dbReference type="Pfam" id="PF01272">
    <property type="entry name" value="GreA_GreB"/>
    <property type="match status" value="1"/>
</dbReference>
<dbReference type="InterPro" id="IPR022691">
    <property type="entry name" value="Tscrpt_elong_fac_GreA/B_N"/>
</dbReference>
<sequence>MPEKILLTQEGFQKIQTEIATLKERRKQVSERIRNAREYGDLSENSEYEDAKNEQSFVEGRILELEEMVRHSKIVTKNGTDKVELGSAVTLKIDGETLTYVIVGVSESDPTAGKISADSPIGHSLMGKVKGENVEINTPNGKMTCKIIDIK</sequence>
<dbReference type="Proteomes" id="UP000034498">
    <property type="component" value="Unassembled WGS sequence"/>
</dbReference>
<evidence type="ECO:0000256" key="6">
    <source>
        <dbReference type="ARBA" id="ARBA00024916"/>
    </source>
</evidence>
<dbReference type="SUPFAM" id="SSF54534">
    <property type="entry name" value="FKBP-like"/>
    <property type="match status" value="1"/>
</dbReference>
<keyword evidence="4 8" id="KW-0238">DNA-binding</keyword>
<feature type="domain" description="Transcription elongation factor GreA/GreB N-terminal" evidence="11">
    <location>
        <begin position="5"/>
        <end position="74"/>
    </location>
</feature>
<dbReference type="STRING" id="1618336.US94_C0020G0003"/>
<comment type="caution">
    <text evidence="12">The sequence shown here is derived from an EMBL/GenBank/DDBJ whole genome shotgun (WGS) entry which is preliminary data.</text>
</comment>
<dbReference type="PIRSF" id="PIRSF006092">
    <property type="entry name" value="GreA_GreB"/>
    <property type="match status" value="1"/>
</dbReference>
<evidence type="ECO:0000259" key="10">
    <source>
        <dbReference type="Pfam" id="PF01272"/>
    </source>
</evidence>
<accession>A0A0G0K2H0</accession>
<dbReference type="InterPro" id="IPR036953">
    <property type="entry name" value="GreA/GreB_C_sf"/>
</dbReference>
<dbReference type="InterPro" id="IPR006359">
    <property type="entry name" value="Tscrpt_elong_fac_GreA"/>
</dbReference>
<evidence type="ECO:0000256" key="1">
    <source>
        <dbReference type="ARBA" id="ARBA00008213"/>
    </source>
</evidence>
<dbReference type="AlphaFoldDB" id="A0A0G0K2H0"/>
<feature type="domain" description="Transcription elongation factor GreA/GreB C-terminal" evidence="10">
    <location>
        <begin position="80"/>
        <end position="151"/>
    </location>
</feature>
<gene>
    <name evidence="8" type="primary">greA</name>
    <name evidence="12" type="ORF">US94_C0020G0003</name>
</gene>
<comment type="similarity">
    <text evidence="1 8 9">Belongs to the GreA/GreB family.</text>
</comment>
<evidence type="ECO:0000256" key="8">
    <source>
        <dbReference type="HAMAP-Rule" id="MF_00105"/>
    </source>
</evidence>
<evidence type="ECO:0000313" key="12">
    <source>
        <dbReference type="EMBL" id="KKQ73918.1"/>
    </source>
</evidence>
<dbReference type="InterPro" id="IPR001437">
    <property type="entry name" value="Tscrpt_elong_fac_GreA/B_C"/>
</dbReference>
<dbReference type="PATRIC" id="fig|1618336.3.peg.353"/>
<organism evidence="12 13">
    <name type="scientific">Berkelbacteria bacterium GW2011_GWB1_38_5</name>
    <dbReference type="NCBI Taxonomy" id="1618336"/>
    <lineage>
        <taxon>Bacteria</taxon>
        <taxon>Candidatus Berkelbacteria</taxon>
    </lineage>
</organism>
<dbReference type="PROSITE" id="PS00829">
    <property type="entry name" value="GREAB_1"/>
    <property type="match status" value="1"/>
</dbReference>
<evidence type="ECO:0000256" key="5">
    <source>
        <dbReference type="ARBA" id="ARBA00023163"/>
    </source>
</evidence>
<keyword evidence="8" id="KW-0175">Coiled coil</keyword>
<feature type="coiled-coil region" evidence="8">
    <location>
        <begin position="12"/>
        <end position="68"/>
    </location>
</feature>
<evidence type="ECO:0000256" key="2">
    <source>
        <dbReference type="ARBA" id="ARBA00013729"/>
    </source>
</evidence>
<dbReference type="PANTHER" id="PTHR30437">
    <property type="entry name" value="TRANSCRIPTION ELONGATION FACTOR GREA"/>
    <property type="match status" value="1"/>
</dbReference>
<dbReference type="GO" id="GO:0006354">
    <property type="term" value="P:DNA-templated transcription elongation"/>
    <property type="evidence" value="ECO:0007669"/>
    <property type="project" value="TreeGrafter"/>
</dbReference>
<dbReference type="NCBIfam" id="TIGR01462">
    <property type="entry name" value="greA"/>
    <property type="match status" value="1"/>
</dbReference>
<dbReference type="HAMAP" id="MF_00105">
    <property type="entry name" value="GreA_GreB"/>
    <property type="match status" value="1"/>
</dbReference>
<dbReference type="SUPFAM" id="SSF46557">
    <property type="entry name" value="GreA transcript cleavage protein, N-terminal domain"/>
    <property type="match status" value="1"/>
</dbReference>
<evidence type="ECO:0000256" key="9">
    <source>
        <dbReference type="RuleBase" id="RU000556"/>
    </source>
</evidence>
<evidence type="ECO:0000313" key="13">
    <source>
        <dbReference type="Proteomes" id="UP000034498"/>
    </source>
</evidence>